<protein>
    <submittedName>
        <fullName evidence="1">Uncharacterized protein</fullName>
    </submittedName>
</protein>
<dbReference type="Proteomes" id="UP000238413">
    <property type="component" value="Chromosome"/>
</dbReference>
<accession>A0ABN5ICI8</accession>
<reference evidence="1 2" key="1">
    <citation type="submission" date="2018-02" db="EMBL/GenBank/DDBJ databases">
        <title>Complete genome sequence of Streptomyces dengpaensis, the producer of angucyclines.</title>
        <authorList>
            <person name="Yumei L."/>
        </authorList>
    </citation>
    <scope>NUCLEOTIDE SEQUENCE [LARGE SCALE GENOMIC DNA]</scope>
    <source>
        <strain evidence="1 2">XZHG99</strain>
    </source>
</reference>
<organism evidence="1 2">
    <name type="scientific">Streptomyces dengpaensis</name>
    <dbReference type="NCBI Taxonomy" id="2049881"/>
    <lineage>
        <taxon>Bacteria</taxon>
        <taxon>Bacillati</taxon>
        <taxon>Actinomycetota</taxon>
        <taxon>Actinomycetes</taxon>
        <taxon>Kitasatosporales</taxon>
        <taxon>Streptomycetaceae</taxon>
        <taxon>Streptomyces</taxon>
    </lineage>
</organism>
<evidence type="ECO:0000313" key="1">
    <source>
        <dbReference type="EMBL" id="AVH60763.1"/>
    </source>
</evidence>
<keyword evidence="2" id="KW-1185">Reference proteome</keyword>
<name>A0ABN5ICI8_9ACTN</name>
<evidence type="ECO:0000313" key="2">
    <source>
        <dbReference type="Proteomes" id="UP000238413"/>
    </source>
</evidence>
<gene>
    <name evidence="1" type="ORF">C4B68_39040</name>
</gene>
<dbReference type="EMBL" id="CP026652">
    <property type="protein sequence ID" value="AVH60763.1"/>
    <property type="molecule type" value="Genomic_DNA"/>
</dbReference>
<dbReference type="PROSITE" id="PS51257">
    <property type="entry name" value="PROKAR_LIPOPROTEIN"/>
    <property type="match status" value="1"/>
</dbReference>
<proteinExistence type="predicted"/>
<sequence length="138" mass="14634">MRAGEVAEPFEGVDAQCASALWVSGGCDRASRSGQAQGGAFLLACSLGPMLSSHGDAYSSTERPGLNIVLLDEVTESLPDTRLRHRHRRWPITGNSYPFINRQAKADSSPVTPLYVELLLEALGAPASNTSGSPSPPR</sequence>